<dbReference type="SUPFAM" id="SSF53335">
    <property type="entry name" value="S-adenosyl-L-methionine-dependent methyltransferases"/>
    <property type="match status" value="1"/>
</dbReference>
<dbReference type="GO" id="GO:0005829">
    <property type="term" value="C:cytosol"/>
    <property type="evidence" value="ECO:0007669"/>
    <property type="project" value="TreeGrafter"/>
</dbReference>
<dbReference type="PANTHER" id="PTHR14614:SF132">
    <property type="entry name" value="PROTEIN-LYSINE METHYLTRANSFERASE C42C1.13"/>
    <property type="match status" value="1"/>
</dbReference>
<accession>A0A1L9SBP3</accession>
<proteinExistence type="predicted"/>
<name>A0A1L9SBP3_9EURO</name>
<dbReference type="OrthoDB" id="413520at2759"/>
<dbReference type="InterPro" id="IPR019410">
    <property type="entry name" value="Methyltransf_16"/>
</dbReference>
<evidence type="ECO:0000313" key="2">
    <source>
        <dbReference type="Proteomes" id="UP000184188"/>
    </source>
</evidence>
<reference evidence="2" key="1">
    <citation type="journal article" date="2017" name="Genome Biol.">
        <title>Comparative genomics reveals high biological diversity and specific adaptations in the industrially and medically important fungal genus Aspergillus.</title>
        <authorList>
            <person name="de Vries R.P."/>
            <person name="Riley R."/>
            <person name="Wiebenga A."/>
            <person name="Aguilar-Osorio G."/>
            <person name="Amillis S."/>
            <person name="Uchima C.A."/>
            <person name="Anderluh G."/>
            <person name="Asadollahi M."/>
            <person name="Askin M."/>
            <person name="Barry K."/>
            <person name="Battaglia E."/>
            <person name="Bayram O."/>
            <person name="Benocci T."/>
            <person name="Braus-Stromeyer S.A."/>
            <person name="Caldana C."/>
            <person name="Canovas D."/>
            <person name="Cerqueira G.C."/>
            <person name="Chen F."/>
            <person name="Chen W."/>
            <person name="Choi C."/>
            <person name="Clum A."/>
            <person name="Dos Santos R.A."/>
            <person name="Damasio A.R."/>
            <person name="Diallinas G."/>
            <person name="Emri T."/>
            <person name="Fekete E."/>
            <person name="Flipphi M."/>
            <person name="Freyberg S."/>
            <person name="Gallo A."/>
            <person name="Gournas C."/>
            <person name="Habgood R."/>
            <person name="Hainaut M."/>
            <person name="Harispe M.L."/>
            <person name="Henrissat B."/>
            <person name="Hilden K.S."/>
            <person name="Hope R."/>
            <person name="Hossain A."/>
            <person name="Karabika E."/>
            <person name="Karaffa L."/>
            <person name="Karanyi Z."/>
            <person name="Krasevec N."/>
            <person name="Kuo A."/>
            <person name="Kusch H."/>
            <person name="LaButti K."/>
            <person name="Lagendijk E.L."/>
            <person name="Lapidus A."/>
            <person name="Levasseur A."/>
            <person name="Lindquist E."/>
            <person name="Lipzen A."/>
            <person name="Logrieco A.F."/>
            <person name="MacCabe A."/>
            <person name="Maekelae M.R."/>
            <person name="Malavazi I."/>
            <person name="Melin P."/>
            <person name="Meyer V."/>
            <person name="Mielnichuk N."/>
            <person name="Miskei M."/>
            <person name="Molnar A.P."/>
            <person name="Mule G."/>
            <person name="Ngan C.Y."/>
            <person name="Orejas M."/>
            <person name="Orosz E."/>
            <person name="Ouedraogo J.P."/>
            <person name="Overkamp K.M."/>
            <person name="Park H.-S."/>
            <person name="Perrone G."/>
            <person name="Piumi F."/>
            <person name="Punt P.J."/>
            <person name="Ram A.F."/>
            <person name="Ramon A."/>
            <person name="Rauscher S."/>
            <person name="Record E."/>
            <person name="Riano-Pachon D.M."/>
            <person name="Robert V."/>
            <person name="Roehrig J."/>
            <person name="Ruller R."/>
            <person name="Salamov A."/>
            <person name="Salih N.S."/>
            <person name="Samson R.A."/>
            <person name="Sandor E."/>
            <person name="Sanguinetti M."/>
            <person name="Schuetze T."/>
            <person name="Sepcic K."/>
            <person name="Shelest E."/>
            <person name="Sherlock G."/>
            <person name="Sophianopoulou V."/>
            <person name="Squina F.M."/>
            <person name="Sun H."/>
            <person name="Susca A."/>
            <person name="Todd R.B."/>
            <person name="Tsang A."/>
            <person name="Unkles S.E."/>
            <person name="van de Wiele N."/>
            <person name="van Rossen-Uffink D."/>
            <person name="Oliveira J.V."/>
            <person name="Vesth T.C."/>
            <person name="Visser J."/>
            <person name="Yu J.-H."/>
            <person name="Zhou M."/>
            <person name="Andersen M.R."/>
            <person name="Archer D.B."/>
            <person name="Baker S.E."/>
            <person name="Benoit I."/>
            <person name="Brakhage A.A."/>
            <person name="Braus G.H."/>
            <person name="Fischer R."/>
            <person name="Frisvad J.C."/>
            <person name="Goldman G.H."/>
            <person name="Houbraken J."/>
            <person name="Oakley B."/>
            <person name="Pocsi I."/>
            <person name="Scazzocchio C."/>
            <person name="Seiboth B."/>
            <person name="vanKuyk P.A."/>
            <person name="Wortman J."/>
            <person name="Dyer P.S."/>
            <person name="Grigoriev I.V."/>
        </authorList>
    </citation>
    <scope>NUCLEOTIDE SEQUENCE [LARGE SCALE GENOMIC DNA]</scope>
    <source>
        <strain evidence="2">CBS 506.65</strain>
    </source>
</reference>
<keyword evidence="2" id="KW-1185">Reference proteome</keyword>
<gene>
    <name evidence="1" type="ORF">ASPZODRAFT_153542</name>
</gene>
<dbReference type="VEuPathDB" id="FungiDB:ASPZODRAFT_153542"/>
<dbReference type="AlphaFoldDB" id="A0A1L9SBP3"/>
<evidence type="ECO:0000313" key="1">
    <source>
        <dbReference type="EMBL" id="OJJ44635.1"/>
    </source>
</evidence>
<dbReference type="GO" id="GO:0008757">
    <property type="term" value="F:S-adenosylmethionine-dependent methyltransferase activity"/>
    <property type="evidence" value="ECO:0007669"/>
    <property type="project" value="UniProtKB-ARBA"/>
</dbReference>
<dbReference type="Gene3D" id="3.40.50.150">
    <property type="entry name" value="Vaccinia Virus protein VP39"/>
    <property type="match status" value="1"/>
</dbReference>
<protein>
    <submittedName>
        <fullName evidence="1">Uncharacterized protein</fullName>
    </submittedName>
</protein>
<dbReference type="RefSeq" id="XP_022579145.1">
    <property type="nucleotide sequence ID" value="XM_022725984.1"/>
</dbReference>
<dbReference type="PANTHER" id="PTHR14614">
    <property type="entry name" value="HEPATOCELLULAR CARCINOMA-ASSOCIATED ANTIGEN"/>
    <property type="match status" value="1"/>
</dbReference>
<dbReference type="GeneID" id="34612448"/>
<organism evidence="1 2">
    <name type="scientific">Penicilliopsis zonata CBS 506.65</name>
    <dbReference type="NCBI Taxonomy" id="1073090"/>
    <lineage>
        <taxon>Eukaryota</taxon>
        <taxon>Fungi</taxon>
        <taxon>Dikarya</taxon>
        <taxon>Ascomycota</taxon>
        <taxon>Pezizomycotina</taxon>
        <taxon>Eurotiomycetes</taxon>
        <taxon>Eurotiomycetidae</taxon>
        <taxon>Eurotiales</taxon>
        <taxon>Aspergillaceae</taxon>
        <taxon>Penicilliopsis</taxon>
    </lineage>
</organism>
<dbReference type="STRING" id="1073090.A0A1L9SBP3"/>
<dbReference type="InterPro" id="IPR029063">
    <property type="entry name" value="SAM-dependent_MTases_sf"/>
</dbReference>
<dbReference type="Proteomes" id="UP000184188">
    <property type="component" value="Unassembled WGS sequence"/>
</dbReference>
<dbReference type="EMBL" id="KV878347">
    <property type="protein sequence ID" value="OJJ44635.1"/>
    <property type="molecule type" value="Genomic_DNA"/>
</dbReference>
<sequence>MVYYVRFLKTPRIQKQQAGALSVNALVCITTDLGDAFLAQDVDLLAVLTVEDSDVPLYQESLAWKAGKRELSVSLGPFSKDLSRSPIVLGVRAIEKRGKPFLNPADNLQDASSIPLVISGWSAPFGGPQLSAAERVIERRLFLQDGRPAVRIWEETGNSIARHIWDAALASMLYLQSGISSSSRSLSMQSLQERISQNDNLLHVLELGAGCGIVGISLAHLRSQTSVVLTDLPEVEEIVMRNISVSSPAKASGVKFETLDWDEEPPKRIRDTEIDLILVSDCTYNADSLPSLVSVLKHLTALSPRALILVALKRRHDSEAIFFDLMQSADLQALQQDSVLLPAAHGQADRIELHAYGRQPR</sequence>
<dbReference type="Pfam" id="PF10294">
    <property type="entry name" value="Methyltransf_16"/>
    <property type="match status" value="1"/>
</dbReference>
<dbReference type="CDD" id="cd02440">
    <property type="entry name" value="AdoMet_MTases"/>
    <property type="match status" value="1"/>
</dbReference>